<evidence type="ECO:0000256" key="1">
    <source>
        <dbReference type="ARBA" id="ARBA00004123"/>
    </source>
</evidence>
<feature type="compositionally biased region" description="Polar residues" evidence="4">
    <location>
        <begin position="1247"/>
        <end position="1261"/>
    </location>
</feature>
<feature type="coiled-coil region" evidence="3">
    <location>
        <begin position="422"/>
        <end position="452"/>
    </location>
</feature>
<feature type="compositionally biased region" description="Polar residues" evidence="4">
    <location>
        <begin position="774"/>
        <end position="787"/>
    </location>
</feature>
<evidence type="ECO:0000313" key="10">
    <source>
        <dbReference type="Proteomes" id="UP000478052"/>
    </source>
</evidence>
<feature type="compositionally biased region" description="Polar residues" evidence="4">
    <location>
        <begin position="1690"/>
        <end position="1731"/>
    </location>
</feature>
<keyword evidence="5" id="KW-1133">Transmembrane helix</keyword>
<keyword evidence="5" id="KW-0812">Transmembrane</keyword>
<dbReference type="Gene3D" id="1.10.10.60">
    <property type="entry name" value="Homeodomain-like"/>
    <property type="match status" value="1"/>
</dbReference>
<dbReference type="GO" id="GO:0006357">
    <property type="term" value="P:regulation of transcription by RNA polymerase II"/>
    <property type="evidence" value="ECO:0007669"/>
    <property type="project" value="TreeGrafter"/>
</dbReference>
<dbReference type="GO" id="GO:0032991">
    <property type="term" value="C:protein-containing complex"/>
    <property type="evidence" value="ECO:0007669"/>
    <property type="project" value="UniProtKB-ARBA"/>
</dbReference>
<feature type="compositionally biased region" description="Basic and acidic residues" evidence="4">
    <location>
        <begin position="1140"/>
        <end position="1160"/>
    </location>
</feature>
<proteinExistence type="inferred from homology"/>
<dbReference type="Pfam" id="PF00249">
    <property type="entry name" value="Myb_DNA-binding"/>
    <property type="match status" value="1"/>
</dbReference>
<evidence type="ECO:0000313" key="9">
    <source>
        <dbReference type="EMBL" id="KAF0764384.1"/>
    </source>
</evidence>
<comment type="similarity">
    <text evidence="2">Belongs to the N-CoR nuclear receptor corepressors family.</text>
</comment>
<accession>A0A6G0Z1A6</accession>
<evidence type="ECO:0000259" key="8">
    <source>
        <dbReference type="PROSITE" id="PS51294"/>
    </source>
</evidence>
<sequence>MSSIIIIVIVRTSARVGSGRHRVTYVYFFSFFSAVFYRAALLCGRRKYRATRSHCELGESIVFCLVHNRGVPPTPERAATSRHCTAYAVGSTEVLYLTRSDRLDSPEPVWSRVVDVKRARRPRNEEEKILKFPSRISFFSTIVRSVVSVPRGASATRYLSAVPSVRPTDRPYFFEWQTKRFGSVKTVMEAVQQTVIHLDRAAMPSQAQMAYSQRNPQIHGRNVNHGVVQVPGENGPYKPSAGAGQVHNNFVGYPANIRYVSQPVYMSSTTTASNVYRDAPFHSRALNISDRGVTIGVPFELARSDMMPTVARQNRISLLSATSDYYQRSRLQMEHYRDESLNHNSHNTVSMNFMRERPDHGPPPPMKKPKLLHPISPQPPLKIDISDPPSTSAYNPQVEAISPTIDEPMPEYKKVNDITPKLNKIESDINNITQEIEDLIKLKENYEQKELNSEVNKVEPEEDTINECEEEDPTNFLTPVQRIYASNRKKALESRMSLEKFANKTDLPLYNQPSDADIYHENRRKYSLFKSTLLEHLRKKKMEQLQKKTEITETYSKLYKDWIRRVEKVESSQKRKAKEAKHRELFEKVFPELRKAREDKERFNRVGARIKSEADLEEIMDGLQEQEMEDKKMRSYAVIPPLMLDPHERHLTYLNNNGLVLDYKTEYNERKYVNIWTQQEKDVFKDRFIAHPKNFGAIASYLDKKCPSDCVQYYYLSKPKEEYKRLLRKAKWQARRRTAQNRTPANSSLNSLDILNSTSIGVTTRLQRERQGSEAASSNLAQVSAAQSVIPENEETPASIEVEVVTEQGVNNETENSLINKDQSSESVKNLIQPSITPHTSELKPESKKKERRKDDKLKGENTSTTDEELMDSQHETGSKGDVPKGMCAVCKAENVACPRTLNPSDAAQYGVKPEDIIPGARVCNTCRCKVVRSQNRRVIYCPLPSCPTVQSNNRRPVKRLRPLPAKWNTAQDIIASEFQIGPTTTKCCSACFNRIQRRLMALGVVGTSNNISTDTLDGWTDEETNALKKGIREHGTRWSEISKLVGQNKSHYQCKEFYFSFRKKLGLDLLVQEYKKTNGSEQKPALTDEEESGSSTSSCDETNLVLCDSDTQSAPSPTNTLPQLSPPHDTTSPPQAKLTAKESRDNENSIRSTVVKEDYDSSATETADEGIGGTAENESNVMQHSNSESEKKDKIVTDLSVSDILSDVIEKQFTKEHSNREKENGSMPTISSILLDPEYPIKDRNTGSSNNENKQQSMATISVVPPPPRELHNKDGLVVVQVQSSKMSEVRVPEGVTLDLSIKRPREGDSYSDPLPIKHAQPPPPPGAMYRTPPTQIHETNTFYSPQYAELGRSGKQGEIYWTKISPAASNHVMVHPSQSVPHVTVKQTSHIKLPNKVTSPQLSVANVVSSKLSPNILNNSKATGSIMHGTPVSAATLYMPPQSNRYSQPSQAPGGSITQGTPVHQRMLHGSNQNMNADYYQKRNPQPQYQSRQPHYSEQRQIIMNDYITSQQMHSNVAAQFPRVQKPPVTSPMYYQPTRQGVIQRHNTAPKATSPQTYPPGHEALGSLVDVAIRQPSLPVPLNHSEDRHREQDRYVRGSPAPKPHMYREQQRHEHMQREREIAVQREREMQAVAQIREQQQRDQYIRDKQMMHHRLTPEQHSRMVAASFQHQQQQQQRQQEQPRVMQIPSTVSSFQQSRSNTPVSRHQEPPSNIQNRDNAGSGRVSRQGTEPHALTAANLIDAIITHQINQSNDGTGHPPNAAPVTNQSHVQQQRAGDKLFQSFPEANEKQNLKPRASPEMSRPGEPYPPEHPFKEYPFNNMLAAGFEPHTWKLRRALQQKEFEQQMKDDNNRVRFYPTQADIPLSPLDYVKNRIVEVMRTSDDDNKNEQAYTYPFSAAINMSASATQKNNESSDPNGGGGGSMLTAQYEPMSDED</sequence>
<feature type="region of interest" description="Disordered" evidence="4">
    <location>
        <begin position="1305"/>
        <end position="1336"/>
    </location>
</feature>
<comment type="subcellular location">
    <subcellularLocation>
        <location evidence="1">Nucleus</location>
    </subcellularLocation>
</comment>
<feature type="region of interest" description="Disordered" evidence="4">
    <location>
        <begin position="1240"/>
        <end position="1271"/>
    </location>
</feature>
<dbReference type="PANTHER" id="PTHR13992:SF39">
    <property type="entry name" value="SMRTER, ISOFORM G"/>
    <property type="match status" value="1"/>
</dbReference>
<dbReference type="PROSITE" id="PS51294">
    <property type="entry name" value="HTH_MYB"/>
    <property type="match status" value="1"/>
</dbReference>
<dbReference type="Gene3D" id="1.20.58.1880">
    <property type="match status" value="1"/>
</dbReference>
<dbReference type="Proteomes" id="UP000478052">
    <property type="component" value="Unassembled WGS sequence"/>
</dbReference>
<evidence type="ECO:0000256" key="3">
    <source>
        <dbReference type="SAM" id="Coils"/>
    </source>
</evidence>
<feature type="transmembrane region" description="Helical" evidence="5">
    <location>
        <begin position="24"/>
        <end position="44"/>
    </location>
</feature>
<feature type="compositionally biased region" description="Basic and acidic residues" evidence="4">
    <location>
        <begin position="841"/>
        <end position="860"/>
    </location>
</feature>
<dbReference type="GO" id="GO:0000785">
    <property type="term" value="C:chromatin"/>
    <property type="evidence" value="ECO:0007669"/>
    <property type="project" value="TreeGrafter"/>
</dbReference>
<dbReference type="SUPFAM" id="SSF46689">
    <property type="entry name" value="Homeodomain-like"/>
    <property type="match status" value="2"/>
</dbReference>
<feature type="region of interest" description="Disordered" evidence="4">
    <location>
        <begin position="765"/>
        <end position="881"/>
    </location>
</feature>
<feature type="region of interest" description="Disordered" evidence="4">
    <location>
        <begin position="1905"/>
        <end position="1938"/>
    </location>
</feature>
<feature type="compositionally biased region" description="Polar residues" evidence="4">
    <location>
        <begin position="1177"/>
        <end position="1187"/>
    </location>
</feature>
<dbReference type="SMART" id="SM00717">
    <property type="entry name" value="SANT"/>
    <property type="match status" value="2"/>
</dbReference>
<feature type="compositionally biased region" description="Basic and acidic residues" evidence="4">
    <location>
        <begin position="1586"/>
        <end position="1598"/>
    </location>
</feature>
<organism evidence="9 10">
    <name type="scientific">Aphis craccivora</name>
    <name type="common">Cowpea aphid</name>
    <dbReference type="NCBI Taxonomy" id="307492"/>
    <lineage>
        <taxon>Eukaryota</taxon>
        <taxon>Metazoa</taxon>
        <taxon>Ecdysozoa</taxon>
        <taxon>Arthropoda</taxon>
        <taxon>Hexapoda</taxon>
        <taxon>Insecta</taxon>
        <taxon>Pterygota</taxon>
        <taxon>Neoptera</taxon>
        <taxon>Paraneoptera</taxon>
        <taxon>Hemiptera</taxon>
        <taxon>Sternorrhyncha</taxon>
        <taxon>Aphidomorpha</taxon>
        <taxon>Aphidoidea</taxon>
        <taxon>Aphididae</taxon>
        <taxon>Aphidini</taxon>
        <taxon>Aphis</taxon>
        <taxon>Aphis</taxon>
    </lineage>
</organism>
<dbReference type="InterPro" id="IPR017884">
    <property type="entry name" value="SANT_dom"/>
</dbReference>
<dbReference type="CDD" id="cd00167">
    <property type="entry name" value="SANT"/>
    <property type="match status" value="2"/>
</dbReference>
<keyword evidence="5" id="KW-0472">Membrane</keyword>
<feature type="domain" description="HTH myb-type" evidence="8">
    <location>
        <begin position="1020"/>
        <end position="1067"/>
    </location>
</feature>
<feature type="domain" description="SANT" evidence="7">
    <location>
        <begin position="1015"/>
        <end position="1067"/>
    </location>
</feature>
<feature type="compositionally biased region" description="Low complexity" evidence="4">
    <location>
        <begin position="1094"/>
        <end position="1103"/>
    </location>
</feature>
<feature type="region of interest" description="Disordered" evidence="4">
    <location>
        <begin position="1079"/>
        <end position="1195"/>
    </location>
</feature>
<feature type="compositionally biased region" description="Polar residues" evidence="4">
    <location>
        <begin position="1905"/>
        <end position="1918"/>
    </location>
</feature>
<keyword evidence="10" id="KW-1185">Reference proteome</keyword>
<keyword evidence="3" id="KW-0175">Coiled coil</keyword>
<reference evidence="9 10" key="1">
    <citation type="submission" date="2019-08" db="EMBL/GenBank/DDBJ databases">
        <title>Whole genome of Aphis craccivora.</title>
        <authorList>
            <person name="Voronova N.V."/>
            <person name="Shulinski R.S."/>
            <person name="Bandarenka Y.V."/>
            <person name="Zhorov D.G."/>
            <person name="Warner D."/>
        </authorList>
    </citation>
    <scope>NUCLEOTIDE SEQUENCE [LARGE SCALE GENOMIC DNA]</scope>
    <source>
        <strain evidence="9">180601</strain>
        <tissue evidence="9">Whole Body</tissue>
    </source>
</reference>
<evidence type="ECO:0000259" key="7">
    <source>
        <dbReference type="PROSITE" id="PS51293"/>
    </source>
</evidence>
<dbReference type="PANTHER" id="PTHR13992">
    <property type="entry name" value="NUCLEAR RECEPTOR CO-REPRESSOR RELATED NCOR"/>
    <property type="match status" value="1"/>
</dbReference>
<feature type="region of interest" description="Disordered" evidence="4">
    <location>
        <begin position="1667"/>
        <end position="1732"/>
    </location>
</feature>
<feature type="compositionally biased region" description="Polar residues" evidence="4">
    <location>
        <begin position="1766"/>
        <end position="1777"/>
    </location>
</feature>
<feature type="compositionally biased region" description="Basic and acidic residues" evidence="4">
    <location>
        <begin position="872"/>
        <end position="881"/>
    </location>
</feature>
<evidence type="ECO:0000256" key="4">
    <source>
        <dbReference type="SAM" id="MobiDB-lite"/>
    </source>
</evidence>
<keyword evidence="9" id="KW-0675">Receptor</keyword>
<feature type="domain" description="Myb-like" evidence="6">
    <location>
        <begin position="1020"/>
        <end position="1063"/>
    </location>
</feature>
<dbReference type="InterPro" id="IPR017930">
    <property type="entry name" value="Myb_dom"/>
</dbReference>
<evidence type="ECO:0000259" key="6">
    <source>
        <dbReference type="PROSITE" id="PS50090"/>
    </source>
</evidence>
<dbReference type="PROSITE" id="PS50090">
    <property type="entry name" value="MYB_LIKE"/>
    <property type="match status" value="1"/>
</dbReference>
<feature type="region of interest" description="Disordered" evidence="4">
    <location>
        <begin position="1752"/>
        <end position="1778"/>
    </location>
</feature>
<dbReference type="OrthoDB" id="10258692at2759"/>
<feature type="domain" description="SANT" evidence="7">
    <location>
        <begin position="671"/>
        <end position="722"/>
    </location>
</feature>
<comment type="caution">
    <text evidence="9">The sequence shown here is derived from an EMBL/GenBank/DDBJ whole genome shotgun (WGS) entry which is preliminary data.</text>
</comment>
<evidence type="ECO:0000256" key="5">
    <source>
        <dbReference type="SAM" id="Phobius"/>
    </source>
</evidence>
<dbReference type="InterPro" id="IPR001005">
    <property type="entry name" value="SANT/Myb"/>
</dbReference>
<dbReference type="InterPro" id="IPR051571">
    <property type="entry name" value="N-CoR_corepressor"/>
</dbReference>
<gene>
    <name evidence="9" type="ORF">FWK35_00007411</name>
</gene>
<dbReference type="EMBL" id="VUJU01001649">
    <property type="protein sequence ID" value="KAF0764384.1"/>
    <property type="molecule type" value="Genomic_DNA"/>
</dbReference>
<protein>
    <submittedName>
        <fullName evidence="9">Nuclear receptor corepressor 1-like isoform X1</fullName>
    </submittedName>
</protein>
<feature type="compositionally biased region" description="Polar residues" evidence="4">
    <location>
        <begin position="808"/>
        <end position="840"/>
    </location>
</feature>
<evidence type="ECO:0000256" key="2">
    <source>
        <dbReference type="ARBA" id="ARBA00010097"/>
    </source>
</evidence>
<feature type="compositionally biased region" description="Low complexity" evidence="4">
    <location>
        <begin position="1672"/>
        <end position="1684"/>
    </location>
</feature>
<feature type="region of interest" description="Disordered" evidence="4">
    <location>
        <begin position="1581"/>
        <end position="1616"/>
    </location>
</feature>
<dbReference type="PROSITE" id="PS51293">
    <property type="entry name" value="SANT"/>
    <property type="match status" value="2"/>
</dbReference>
<dbReference type="InterPro" id="IPR009057">
    <property type="entry name" value="Homeodomain-like_sf"/>
</dbReference>
<feature type="compositionally biased region" description="Polar residues" evidence="4">
    <location>
        <begin position="1110"/>
        <end position="1135"/>
    </location>
</feature>
<dbReference type="GO" id="GO:0005654">
    <property type="term" value="C:nucleoplasm"/>
    <property type="evidence" value="ECO:0007669"/>
    <property type="project" value="UniProtKB-ARBA"/>
</dbReference>
<name>A0A6G0Z1A6_APHCR</name>